<feature type="chain" id="PRO_5021206780" description="DUF7707 domain-containing protein" evidence="3">
    <location>
        <begin position="20"/>
        <end position="205"/>
    </location>
</feature>
<feature type="domain" description="DUF7707" evidence="4">
    <location>
        <begin position="25"/>
        <end position="126"/>
    </location>
</feature>
<feature type="region of interest" description="Disordered" evidence="1">
    <location>
        <begin position="129"/>
        <end position="177"/>
    </location>
</feature>
<name>A0A4Z0Z9W3_9PEZI</name>
<dbReference type="Pfam" id="PF24808">
    <property type="entry name" value="DUF7707"/>
    <property type="match status" value="1"/>
</dbReference>
<dbReference type="AlphaFoldDB" id="A0A4Z0Z9W3"/>
<feature type="compositionally biased region" description="Low complexity" evidence="1">
    <location>
        <begin position="167"/>
        <end position="177"/>
    </location>
</feature>
<dbReference type="InterPro" id="IPR056124">
    <property type="entry name" value="DUF7707"/>
</dbReference>
<protein>
    <recommendedName>
        <fullName evidence="4">DUF7707 domain-containing protein</fullName>
    </recommendedName>
</protein>
<feature type="transmembrane region" description="Helical" evidence="2">
    <location>
        <begin position="182"/>
        <end position="204"/>
    </location>
</feature>
<evidence type="ECO:0000256" key="1">
    <source>
        <dbReference type="SAM" id="MobiDB-lite"/>
    </source>
</evidence>
<dbReference type="EMBL" id="SKBN01000009">
    <property type="protein sequence ID" value="TGJ87783.1"/>
    <property type="molecule type" value="Genomic_DNA"/>
</dbReference>
<keyword evidence="2" id="KW-0812">Transmembrane</keyword>
<gene>
    <name evidence="5" type="ORF">E0Z10_g909</name>
</gene>
<keyword evidence="2" id="KW-0472">Membrane</keyword>
<evidence type="ECO:0000256" key="3">
    <source>
        <dbReference type="SAM" id="SignalP"/>
    </source>
</evidence>
<dbReference type="PANTHER" id="PTHR38118:SF2">
    <property type="entry name" value="CDP-ALCOHOL PHOSPHATIDYLTRANSFERASE PROTEIN"/>
    <property type="match status" value="1"/>
</dbReference>
<evidence type="ECO:0000256" key="2">
    <source>
        <dbReference type="SAM" id="Phobius"/>
    </source>
</evidence>
<keyword evidence="2" id="KW-1133">Transmembrane helix</keyword>
<organism evidence="5 6">
    <name type="scientific">Xylaria hypoxylon</name>
    <dbReference type="NCBI Taxonomy" id="37992"/>
    <lineage>
        <taxon>Eukaryota</taxon>
        <taxon>Fungi</taxon>
        <taxon>Dikarya</taxon>
        <taxon>Ascomycota</taxon>
        <taxon>Pezizomycotina</taxon>
        <taxon>Sordariomycetes</taxon>
        <taxon>Xylariomycetidae</taxon>
        <taxon>Xylariales</taxon>
        <taxon>Xylariaceae</taxon>
        <taxon>Xylaria</taxon>
    </lineage>
</organism>
<dbReference type="Proteomes" id="UP000297716">
    <property type="component" value="Unassembled WGS sequence"/>
</dbReference>
<comment type="caution">
    <text evidence="5">The sequence shown here is derived from an EMBL/GenBank/DDBJ whole genome shotgun (WGS) entry which is preliminary data.</text>
</comment>
<feature type="signal peptide" evidence="3">
    <location>
        <begin position="1"/>
        <end position="19"/>
    </location>
</feature>
<evidence type="ECO:0000259" key="4">
    <source>
        <dbReference type="Pfam" id="PF24808"/>
    </source>
</evidence>
<feature type="compositionally biased region" description="Low complexity" evidence="1">
    <location>
        <begin position="131"/>
        <end position="158"/>
    </location>
</feature>
<reference evidence="5 6" key="1">
    <citation type="submission" date="2019-03" db="EMBL/GenBank/DDBJ databases">
        <title>Draft genome sequence of Xylaria hypoxylon DSM 108379, a ubiquitous saprotrophic-parasitic fungi on hardwood.</title>
        <authorList>
            <person name="Buettner E."/>
            <person name="Leonhardt S."/>
            <person name="Gebauer A.M."/>
            <person name="Liers C."/>
            <person name="Hofrichter M."/>
            <person name="Kellner H."/>
        </authorList>
    </citation>
    <scope>NUCLEOTIDE SEQUENCE [LARGE SCALE GENOMIC DNA]</scope>
    <source>
        <strain evidence="5 6">DSM 108379</strain>
    </source>
</reference>
<keyword evidence="3" id="KW-0732">Signal</keyword>
<evidence type="ECO:0000313" key="5">
    <source>
        <dbReference type="EMBL" id="TGJ87783.1"/>
    </source>
</evidence>
<dbReference type="PANTHER" id="PTHR38118">
    <property type="entry name" value="ANCHORED CELL WALL PROTEIN 11-RELATED"/>
    <property type="match status" value="1"/>
</dbReference>
<sequence length="205" mass="21252">MPSLNIVLATAALLLSVQAQQQYFIEPSSVSLSLRDNWCQQEKSTCPIICQQSPPGGYEVNDCDPLTLTYGCVCENGMSPNLSEYSLTLPFFICQEWGNQCVTDCGSDTSCASDCRQKHPCGALNPTRVNTTKSSSTGTPTETGAAATSSAGQIYNGLGDNGDSDSDSGSSDSDNKNGASPLLPYGSIVGGIALAACVGLGSLIL</sequence>
<keyword evidence="6" id="KW-1185">Reference proteome</keyword>
<dbReference type="OrthoDB" id="2439692at2759"/>
<accession>A0A4Z0Z9W3</accession>
<evidence type="ECO:0000313" key="6">
    <source>
        <dbReference type="Proteomes" id="UP000297716"/>
    </source>
</evidence>
<proteinExistence type="predicted"/>